<protein>
    <submittedName>
        <fullName evidence="1">Uncharacterized protein</fullName>
    </submittedName>
</protein>
<sequence>MTSPAATVIVPFIFARRSSYHFWELLSIPLGSPSFPSSAISHQRIFIALRHLRRVPSHLPPKNLQVAICDRSPASSLDTDLRSLCGLVRSHDSTASGRVCCSLHSPANCSLPYCFSFFSGASRNRNPLVSLRPKR</sequence>
<dbReference type="AlphaFoldDB" id="A0A426WYK2"/>
<dbReference type="EMBL" id="AMZH03032319">
    <property type="protein sequence ID" value="RRT32390.1"/>
    <property type="molecule type" value="Genomic_DNA"/>
</dbReference>
<proteinExistence type="predicted"/>
<comment type="caution">
    <text evidence="1">The sequence shown here is derived from an EMBL/GenBank/DDBJ whole genome shotgun (WGS) entry which is preliminary data.</text>
</comment>
<evidence type="ECO:0000313" key="2">
    <source>
        <dbReference type="Proteomes" id="UP000287651"/>
    </source>
</evidence>
<gene>
    <name evidence="1" type="ORF">B296_00044950</name>
</gene>
<reference evidence="1 2" key="1">
    <citation type="journal article" date="2014" name="Agronomy (Basel)">
        <title>A Draft Genome Sequence for Ensete ventricosum, the Drought-Tolerant Tree Against Hunger.</title>
        <authorList>
            <person name="Harrison J."/>
            <person name="Moore K.A."/>
            <person name="Paszkiewicz K."/>
            <person name="Jones T."/>
            <person name="Grant M."/>
            <person name="Ambacheew D."/>
            <person name="Muzemil S."/>
            <person name="Studholme D.J."/>
        </authorList>
    </citation>
    <scope>NUCLEOTIDE SEQUENCE [LARGE SCALE GENOMIC DNA]</scope>
</reference>
<dbReference type="Proteomes" id="UP000287651">
    <property type="component" value="Unassembled WGS sequence"/>
</dbReference>
<organism evidence="1 2">
    <name type="scientific">Ensete ventricosum</name>
    <name type="common">Abyssinian banana</name>
    <name type="synonym">Musa ensete</name>
    <dbReference type="NCBI Taxonomy" id="4639"/>
    <lineage>
        <taxon>Eukaryota</taxon>
        <taxon>Viridiplantae</taxon>
        <taxon>Streptophyta</taxon>
        <taxon>Embryophyta</taxon>
        <taxon>Tracheophyta</taxon>
        <taxon>Spermatophyta</taxon>
        <taxon>Magnoliopsida</taxon>
        <taxon>Liliopsida</taxon>
        <taxon>Zingiberales</taxon>
        <taxon>Musaceae</taxon>
        <taxon>Ensete</taxon>
    </lineage>
</organism>
<evidence type="ECO:0000313" key="1">
    <source>
        <dbReference type="EMBL" id="RRT32390.1"/>
    </source>
</evidence>
<accession>A0A426WYK2</accession>
<name>A0A426WYK2_ENSVE</name>